<dbReference type="RefSeq" id="WP_344309080.1">
    <property type="nucleotide sequence ID" value="NZ_BAAANY010000007.1"/>
</dbReference>
<dbReference type="PIRSF" id="PIRSF001109">
    <property type="entry name" value="Ad_hcy_hydrolase"/>
    <property type="match status" value="1"/>
</dbReference>
<evidence type="ECO:0000313" key="9">
    <source>
        <dbReference type="Proteomes" id="UP001500618"/>
    </source>
</evidence>
<dbReference type="PROSITE" id="PS00738">
    <property type="entry name" value="ADOHCYASE_1"/>
    <property type="match status" value="1"/>
</dbReference>
<organism evidence="8 9">
    <name type="scientific">Fodinicola feengrottensis</name>
    <dbReference type="NCBI Taxonomy" id="435914"/>
    <lineage>
        <taxon>Bacteria</taxon>
        <taxon>Bacillati</taxon>
        <taxon>Actinomycetota</taxon>
        <taxon>Actinomycetes</taxon>
        <taxon>Mycobacteriales</taxon>
        <taxon>Fodinicola</taxon>
    </lineage>
</organism>
<dbReference type="SMART" id="SM00997">
    <property type="entry name" value="AdoHcyase_NAD"/>
    <property type="match status" value="1"/>
</dbReference>
<name>A0ABP4SAQ9_9ACTN</name>
<comment type="caution">
    <text evidence="8">The sequence shown here is derived from an EMBL/GenBank/DDBJ whole genome shotgun (WGS) entry which is preliminary data.</text>
</comment>
<evidence type="ECO:0000256" key="5">
    <source>
        <dbReference type="RuleBase" id="RU000548"/>
    </source>
</evidence>
<dbReference type="EMBL" id="BAAANY010000007">
    <property type="protein sequence ID" value="GAA1670065.1"/>
    <property type="molecule type" value="Genomic_DNA"/>
</dbReference>
<keyword evidence="3 5" id="KW-0520">NAD</keyword>
<dbReference type="InterPro" id="IPR020082">
    <property type="entry name" value="S-Ado-L-homoCys_hydrolase_CS"/>
</dbReference>
<dbReference type="NCBIfam" id="NF004005">
    <property type="entry name" value="PRK05476.2-3"/>
    <property type="match status" value="1"/>
</dbReference>
<dbReference type="PROSITE" id="PS00739">
    <property type="entry name" value="ADOHCYASE_2"/>
    <property type="match status" value="1"/>
</dbReference>
<dbReference type="PANTHER" id="PTHR23420:SF0">
    <property type="entry name" value="ADENOSYLHOMOCYSTEINASE"/>
    <property type="match status" value="1"/>
</dbReference>
<dbReference type="Pfam" id="PF05221">
    <property type="entry name" value="AdoHcyase"/>
    <property type="match status" value="1"/>
</dbReference>
<evidence type="ECO:0000256" key="6">
    <source>
        <dbReference type="RuleBase" id="RU004166"/>
    </source>
</evidence>
<dbReference type="SMART" id="SM00996">
    <property type="entry name" value="AdoHcyase"/>
    <property type="match status" value="1"/>
</dbReference>
<dbReference type="InterPro" id="IPR000043">
    <property type="entry name" value="Adenosylhomocysteinase-like"/>
</dbReference>
<evidence type="ECO:0000256" key="3">
    <source>
        <dbReference type="ARBA" id="ARBA00023027"/>
    </source>
</evidence>
<dbReference type="CDD" id="cd00401">
    <property type="entry name" value="SAHH"/>
    <property type="match status" value="1"/>
</dbReference>
<feature type="domain" description="S-adenosyl-L-homocysteine hydrolase NAD binding" evidence="7">
    <location>
        <begin position="190"/>
        <end position="351"/>
    </location>
</feature>
<dbReference type="InterPro" id="IPR015878">
    <property type="entry name" value="Ado_hCys_hydrolase_NAD-bd"/>
</dbReference>
<comment type="cofactor">
    <cofactor evidence="5">
        <name>NAD(+)</name>
        <dbReference type="ChEBI" id="CHEBI:57540"/>
    </cofactor>
    <text evidence="5">Binds 1 NAD(+) per subunit.</text>
</comment>
<reference evidence="9" key="1">
    <citation type="journal article" date="2019" name="Int. J. Syst. Evol. Microbiol.">
        <title>The Global Catalogue of Microorganisms (GCM) 10K type strain sequencing project: providing services to taxonomists for standard genome sequencing and annotation.</title>
        <authorList>
            <consortium name="The Broad Institute Genomics Platform"/>
            <consortium name="The Broad Institute Genome Sequencing Center for Infectious Disease"/>
            <person name="Wu L."/>
            <person name="Ma J."/>
        </authorList>
    </citation>
    <scope>NUCLEOTIDE SEQUENCE [LARGE SCALE GENOMIC DNA]</scope>
    <source>
        <strain evidence="9">JCM 14718</strain>
    </source>
</reference>
<dbReference type="NCBIfam" id="TIGR00936">
    <property type="entry name" value="ahcY"/>
    <property type="match status" value="1"/>
</dbReference>
<sequence length="424" mass="44395">MSRQRARSDIADPALADQGAARIGRSERSMPVLRAIRAGFAEKRPLTGLTIAACLHVTAETAILVRTLTAGGAQVRLAASNPLSTQDDVAAALAGQPEVTVFARRGVPPTEYHQHVDAAIGAGPALVIDNGCDLSVALHTDHKELAAGVIAGCEDTPTGVLRLRAMAAERALGYPVVALDDTPTRRLADHRHGTGQSCVDAILRSTNILLAGRTVVVAGFGPVGRGVAERVRGMGAMVVVTEVDPVPALDAVLSGYRVLPMTEAAPLADVVVTATGNRDVVRGEHLAALRSGAVLANAGHFDVEIDVRWLREHAVDVRSPRPAVQEFTLPGGATVSLLAEGRIANLGAADGNPPAVMDLAFAEQALTVGWLASRDRLPVGVHRVPSDVGTEIATLELDGLGVRIDDLNADQRRYLSAWQGSWEA</sequence>
<evidence type="ECO:0000256" key="2">
    <source>
        <dbReference type="ARBA" id="ARBA00022563"/>
    </source>
</evidence>
<dbReference type="EC" id="3.13.2.1" evidence="4 5"/>
<proteinExistence type="inferred from homology"/>
<dbReference type="InterPro" id="IPR036291">
    <property type="entry name" value="NAD(P)-bd_dom_sf"/>
</dbReference>
<evidence type="ECO:0000256" key="4">
    <source>
        <dbReference type="NCBIfam" id="TIGR00936"/>
    </source>
</evidence>
<keyword evidence="5" id="KW-0378">Hydrolase</keyword>
<dbReference type="SUPFAM" id="SSF51735">
    <property type="entry name" value="NAD(P)-binding Rossmann-fold domains"/>
    <property type="match status" value="1"/>
</dbReference>
<comment type="similarity">
    <text evidence="1 6">Belongs to the adenosylhomocysteinase family.</text>
</comment>
<evidence type="ECO:0000256" key="1">
    <source>
        <dbReference type="ARBA" id="ARBA00007122"/>
    </source>
</evidence>
<protein>
    <recommendedName>
        <fullName evidence="4 5">Adenosylhomocysteinase</fullName>
        <ecNumber evidence="4 5">3.13.2.1</ecNumber>
    </recommendedName>
</protein>
<dbReference type="Pfam" id="PF00670">
    <property type="entry name" value="AdoHcyase_NAD"/>
    <property type="match status" value="1"/>
</dbReference>
<evidence type="ECO:0000259" key="7">
    <source>
        <dbReference type="SMART" id="SM00997"/>
    </source>
</evidence>
<dbReference type="PANTHER" id="PTHR23420">
    <property type="entry name" value="ADENOSYLHOMOCYSTEINASE"/>
    <property type="match status" value="1"/>
</dbReference>
<dbReference type="Gene3D" id="3.40.50.720">
    <property type="entry name" value="NAD(P)-binding Rossmann-like Domain"/>
    <property type="match status" value="1"/>
</dbReference>
<keyword evidence="2 5" id="KW-0554">One-carbon metabolism</keyword>
<comment type="pathway">
    <text evidence="5">Amino-acid biosynthesis; L-homocysteine biosynthesis; L-homocysteine from S-adenosyl-L-homocysteine: step 1/1.</text>
</comment>
<dbReference type="Proteomes" id="UP001500618">
    <property type="component" value="Unassembled WGS sequence"/>
</dbReference>
<keyword evidence="9" id="KW-1185">Reference proteome</keyword>
<accession>A0ABP4SAQ9</accession>
<dbReference type="InterPro" id="IPR042172">
    <property type="entry name" value="Adenosylhomocyst_ase-like_sf"/>
</dbReference>
<evidence type="ECO:0000313" key="8">
    <source>
        <dbReference type="EMBL" id="GAA1670065.1"/>
    </source>
</evidence>
<dbReference type="Gene3D" id="3.40.50.1480">
    <property type="entry name" value="Adenosylhomocysteinase-like"/>
    <property type="match status" value="1"/>
</dbReference>
<dbReference type="SUPFAM" id="SSF52283">
    <property type="entry name" value="Formate/glycerate dehydrogenase catalytic domain-like"/>
    <property type="match status" value="1"/>
</dbReference>
<comment type="catalytic activity">
    <reaction evidence="5">
        <text>S-adenosyl-L-homocysteine + H2O = L-homocysteine + adenosine</text>
        <dbReference type="Rhea" id="RHEA:21708"/>
        <dbReference type="ChEBI" id="CHEBI:15377"/>
        <dbReference type="ChEBI" id="CHEBI:16335"/>
        <dbReference type="ChEBI" id="CHEBI:57856"/>
        <dbReference type="ChEBI" id="CHEBI:58199"/>
        <dbReference type="EC" id="3.13.2.1"/>
    </reaction>
</comment>
<gene>
    <name evidence="8" type="primary">ahcY_2</name>
    <name evidence="8" type="ORF">GCM10009765_19430</name>
</gene>